<dbReference type="Gene3D" id="3.80.10.10">
    <property type="entry name" value="Ribonuclease Inhibitor"/>
    <property type="match status" value="1"/>
</dbReference>
<name>A0A8H7Q516_9FUNG</name>
<protein>
    <submittedName>
        <fullName evidence="1">Uncharacterized protein</fullName>
    </submittedName>
</protein>
<evidence type="ECO:0000313" key="1">
    <source>
        <dbReference type="EMBL" id="KAG2185413.1"/>
    </source>
</evidence>
<keyword evidence="2" id="KW-1185">Reference proteome</keyword>
<reference evidence="1" key="1">
    <citation type="submission" date="2020-12" db="EMBL/GenBank/DDBJ databases">
        <title>Metabolic potential, ecology and presence of endohyphal bacteria is reflected in genomic diversity of Mucoromycotina.</title>
        <authorList>
            <person name="Muszewska A."/>
            <person name="Okrasinska A."/>
            <person name="Steczkiewicz K."/>
            <person name="Drgas O."/>
            <person name="Orlowska M."/>
            <person name="Perlinska-Lenart U."/>
            <person name="Aleksandrzak-Piekarczyk T."/>
            <person name="Szatraj K."/>
            <person name="Zielenkiewicz U."/>
            <person name="Pilsyk S."/>
            <person name="Malc E."/>
            <person name="Mieczkowski P."/>
            <person name="Kruszewska J.S."/>
            <person name="Biernat P."/>
            <person name="Pawlowska J."/>
        </authorList>
    </citation>
    <scope>NUCLEOTIDE SEQUENCE</scope>
    <source>
        <strain evidence="1">WA0000051536</strain>
    </source>
</reference>
<dbReference type="EMBL" id="JAEPRA010000005">
    <property type="protein sequence ID" value="KAG2185413.1"/>
    <property type="molecule type" value="Genomic_DNA"/>
</dbReference>
<organism evidence="1 2">
    <name type="scientific">Umbelopsis vinacea</name>
    <dbReference type="NCBI Taxonomy" id="44442"/>
    <lineage>
        <taxon>Eukaryota</taxon>
        <taxon>Fungi</taxon>
        <taxon>Fungi incertae sedis</taxon>
        <taxon>Mucoromycota</taxon>
        <taxon>Mucoromycotina</taxon>
        <taxon>Umbelopsidomycetes</taxon>
        <taxon>Umbelopsidales</taxon>
        <taxon>Umbelopsidaceae</taxon>
        <taxon>Umbelopsis</taxon>
    </lineage>
</organism>
<comment type="caution">
    <text evidence="1">The sequence shown here is derived from an EMBL/GenBank/DDBJ whole genome shotgun (WGS) entry which is preliminary data.</text>
</comment>
<dbReference type="InterPro" id="IPR032675">
    <property type="entry name" value="LRR_dom_sf"/>
</dbReference>
<gene>
    <name evidence="1" type="ORF">INT44_002204</name>
</gene>
<proteinExistence type="predicted"/>
<dbReference type="SUPFAM" id="SSF52058">
    <property type="entry name" value="L domain-like"/>
    <property type="match status" value="1"/>
</dbReference>
<sequence length="351" mass="40399">MGSRLVQVHRQHVQRLTLHSAIKHYALNFAALGIFSSLTCLNTSNLSFPEIQSLLSQLHNLEIVNCQQVRHYCDGPNFSLERFSHLRKLRELRLCHAGISGFDHHKYYNVYGPPRWLSPTLKVLSIKHLIDEEELEYTDPAKDELDWLARETRVVAKYRYLSQLPSITSLTFGFCSSWSARVWSECLHDSCPLLEDLHLIGWSGDKIQMDLSDRMKSVWLDAERSMSTWLKQLTKLKRLELTNFFAGYGVINGIKDLDLESLTVTFQTDVSHMLKDWTSGKLGGKLEDLITSAFGGRQTNHPRTLTIELPVHSDMQSQEWAKEIKRKALQELKCDINISIHLTGILLFDTY</sequence>
<dbReference type="AlphaFoldDB" id="A0A8H7Q516"/>
<evidence type="ECO:0000313" key="2">
    <source>
        <dbReference type="Proteomes" id="UP000612746"/>
    </source>
</evidence>
<dbReference type="Proteomes" id="UP000612746">
    <property type="component" value="Unassembled WGS sequence"/>
</dbReference>
<accession>A0A8H7Q516</accession>
<dbReference type="OrthoDB" id="2238107at2759"/>